<dbReference type="eggNOG" id="KOG4308">
    <property type="taxonomic scope" value="Eukaryota"/>
</dbReference>
<dbReference type="RefSeq" id="XP_002295856.1">
    <property type="nucleotide sequence ID" value="XM_002295820.1"/>
</dbReference>
<evidence type="ECO:0000256" key="1">
    <source>
        <dbReference type="ARBA" id="ARBA00022468"/>
    </source>
</evidence>
<dbReference type="SUPFAM" id="SSF52047">
    <property type="entry name" value="RNI-like"/>
    <property type="match status" value="1"/>
</dbReference>
<keyword evidence="2" id="KW-0433">Leucine-rich repeat</keyword>
<dbReference type="InterPro" id="IPR027038">
    <property type="entry name" value="RanGap"/>
</dbReference>
<dbReference type="HOGENOM" id="CLU_1017350_0_0_1"/>
<dbReference type="SMART" id="SM00368">
    <property type="entry name" value="LRR_RI"/>
    <property type="match status" value="3"/>
</dbReference>
<organism evidence="4 5">
    <name type="scientific">Thalassiosira pseudonana</name>
    <name type="common">Marine diatom</name>
    <name type="synonym">Cyclotella nana</name>
    <dbReference type="NCBI Taxonomy" id="35128"/>
    <lineage>
        <taxon>Eukaryota</taxon>
        <taxon>Sar</taxon>
        <taxon>Stramenopiles</taxon>
        <taxon>Ochrophyta</taxon>
        <taxon>Bacillariophyta</taxon>
        <taxon>Coscinodiscophyceae</taxon>
        <taxon>Thalassiosirophycidae</taxon>
        <taxon>Thalassiosirales</taxon>
        <taxon>Thalassiosiraceae</taxon>
        <taxon>Thalassiosira</taxon>
    </lineage>
</organism>
<dbReference type="OMA" id="GINRRCA"/>
<evidence type="ECO:0000256" key="3">
    <source>
        <dbReference type="ARBA" id="ARBA00022737"/>
    </source>
</evidence>
<reference evidence="4 5" key="2">
    <citation type="journal article" date="2008" name="Nature">
        <title>The Phaeodactylum genome reveals the evolutionary history of diatom genomes.</title>
        <authorList>
            <person name="Bowler C."/>
            <person name="Allen A.E."/>
            <person name="Badger J.H."/>
            <person name="Grimwood J."/>
            <person name="Jabbari K."/>
            <person name="Kuo A."/>
            <person name="Maheswari U."/>
            <person name="Martens C."/>
            <person name="Maumus F."/>
            <person name="Otillar R.P."/>
            <person name="Rayko E."/>
            <person name="Salamov A."/>
            <person name="Vandepoele K."/>
            <person name="Beszteri B."/>
            <person name="Gruber A."/>
            <person name="Heijde M."/>
            <person name="Katinka M."/>
            <person name="Mock T."/>
            <person name="Valentin K."/>
            <person name="Verret F."/>
            <person name="Berges J.A."/>
            <person name="Brownlee C."/>
            <person name="Cadoret J.P."/>
            <person name="Chiovitti A."/>
            <person name="Choi C.J."/>
            <person name="Coesel S."/>
            <person name="De Martino A."/>
            <person name="Detter J.C."/>
            <person name="Durkin C."/>
            <person name="Falciatore A."/>
            <person name="Fournet J."/>
            <person name="Haruta M."/>
            <person name="Huysman M.J."/>
            <person name="Jenkins B.D."/>
            <person name="Jiroutova K."/>
            <person name="Jorgensen R.E."/>
            <person name="Joubert Y."/>
            <person name="Kaplan A."/>
            <person name="Kroger N."/>
            <person name="Kroth P.G."/>
            <person name="La Roche J."/>
            <person name="Lindquist E."/>
            <person name="Lommer M."/>
            <person name="Martin-Jezequel V."/>
            <person name="Lopez P.J."/>
            <person name="Lucas S."/>
            <person name="Mangogna M."/>
            <person name="McGinnis K."/>
            <person name="Medlin L.K."/>
            <person name="Montsant A."/>
            <person name="Oudot-Le Secq M.P."/>
            <person name="Napoli C."/>
            <person name="Obornik M."/>
            <person name="Parker M.S."/>
            <person name="Petit J.L."/>
            <person name="Porcel B.M."/>
            <person name="Poulsen N."/>
            <person name="Robison M."/>
            <person name="Rychlewski L."/>
            <person name="Rynearson T.A."/>
            <person name="Schmutz J."/>
            <person name="Shapiro H."/>
            <person name="Siaut M."/>
            <person name="Stanley M."/>
            <person name="Sussman M.R."/>
            <person name="Taylor A.R."/>
            <person name="Vardi A."/>
            <person name="von Dassow P."/>
            <person name="Vyverman W."/>
            <person name="Willis A."/>
            <person name="Wyrwicz L.S."/>
            <person name="Rokhsar D.S."/>
            <person name="Weissenbach J."/>
            <person name="Armbrust E.V."/>
            <person name="Green B.R."/>
            <person name="Van de Peer Y."/>
            <person name="Grigoriev I.V."/>
        </authorList>
    </citation>
    <scope>NUCLEOTIDE SEQUENCE [LARGE SCALE GENOMIC DNA]</scope>
    <source>
        <strain evidence="4 5">CCMP1335</strain>
    </source>
</reference>
<dbReference type="GeneID" id="7447060"/>
<dbReference type="GO" id="GO:0048471">
    <property type="term" value="C:perinuclear region of cytoplasm"/>
    <property type="evidence" value="ECO:0000318"/>
    <property type="project" value="GO_Central"/>
</dbReference>
<dbReference type="STRING" id="35128.B5YN46"/>
<keyword evidence="1" id="KW-0343">GTPase activation</keyword>
<evidence type="ECO:0000313" key="5">
    <source>
        <dbReference type="Proteomes" id="UP000001449"/>
    </source>
</evidence>
<accession>B5YN46</accession>
<reference evidence="4 5" key="1">
    <citation type="journal article" date="2004" name="Science">
        <title>The genome of the diatom Thalassiosira pseudonana: ecology, evolution, and metabolism.</title>
        <authorList>
            <person name="Armbrust E.V."/>
            <person name="Berges J.A."/>
            <person name="Bowler C."/>
            <person name="Green B.R."/>
            <person name="Martinez D."/>
            <person name="Putnam N.H."/>
            <person name="Zhou S."/>
            <person name="Allen A.E."/>
            <person name="Apt K.E."/>
            <person name="Bechner M."/>
            <person name="Brzezinski M.A."/>
            <person name="Chaal B.K."/>
            <person name="Chiovitti A."/>
            <person name="Davis A.K."/>
            <person name="Demarest M.S."/>
            <person name="Detter J.C."/>
            <person name="Glavina T."/>
            <person name="Goodstein D."/>
            <person name="Hadi M.Z."/>
            <person name="Hellsten U."/>
            <person name="Hildebrand M."/>
            <person name="Jenkins B.D."/>
            <person name="Jurka J."/>
            <person name="Kapitonov V.V."/>
            <person name="Kroger N."/>
            <person name="Lau W.W."/>
            <person name="Lane T.W."/>
            <person name="Larimer F.W."/>
            <person name="Lippmeier J.C."/>
            <person name="Lucas S."/>
            <person name="Medina M."/>
            <person name="Montsant A."/>
            <person name="Obornik M."/>
            <person name="Parker M.S."/>
            <person name="Palenik B."/>
            <person name="Pazour G.J."/>
            <person name="Richardson P.M."/>
            <person name="Rynearson T.A."/>
            <person name="Saito M.A."/>
            <person name="Schwartz D.C."/>
            <person name="Thamatrakoln K."/>
            <person name="Valentin K."/>
            <person name="Vardi A."/>
            <person name="Wilkerson F.P."/>
            <person name="Rokhsar D.S."/>
        </authorList>
    </citation>
    <scope>NUCLEOTIDE SEQUENCE [LARGE SCALE GENOMIC DNA]</scope>
    <source>
        <strain evidence="4 5">CCMP1335</strain>
    </source>
</reference>
<dbReference type="GO" id="GO:0005829">
    <property type="term" value="C:cytosol"/>
    <property type="evidence" value="ECO:0000318"/>
    <property type="project" value="GO_Central"/>
</dbReference>
<sequence length="274" mass="30776">MSSNIKYQQRHLRKTLKNIAKNDPHTREVVLNGYSFLNEDVAFLTMALVNNTNINILYLHDCGITAKGAHLLAYALQKNTSLQHLWLNGNKIGSAGAEAIASSLYVNKTLVTLGLANNDVGNYGGKRMAEALTENNSITDIFLEGNRMNERIIDGINRRCAGEEDNYEDDVVHEYNYKCNSYHVDSLDDIDASTVMASVTSSFGTMMLDSIEEESEEEEDEDMYSDDEETVIDEFSGEELAVLFFQTKKKESSMSKIKAFGRMIRGIKIRPTLQ</sequence>
<gene>
    <name evidence="4" type="ORF">THAPS_23486</name>
</gene>
<evidence type="ECO:0000313" key="4">
    <source>
        <dbReference type="EMBL" id="ACI64573.1"/>
    </source>
</evidence>
<evidence type="ECO:0000256" key="2">
    <source>
        <dbReference type="ARBA" id="ARBA00022614"/>
    </source>
</evidence>
<name>B5YN46_THAPS</name>
<dbReference type="InParanoid" id="B5YN46"/>
<dbReference type="Pfam" id="PF13516">
    <property type="entry name" value="LRR_6"/>
    <property type="match status" value="1"/>
</dbReference>
<proteinExistence type="predicted"/>
<dbReference type="GO" id="GO:0005096">
    <property type="term" value="F:GTPase activator activity"/>
    <property type="evidence" value="ECO:0000318"/>
    <property type="project" value="GO_Central"/>
</dbReference>
<dbReference type="GO" id="GO:0051168">
    <property type="term" value="P:nuclear export"/>
    <property type="evidence" value="ECO:0000318"/>
    <property type="project" value="GO_Central"/>
</dbReference>
<keyword evidence="3" id="KW-0677">Repeat</keyword>
<dbReference type="PANTHER" id="PTHR24113">
    <property type="entry name" value="RAN GTPASE-ACTIVATING PROTEIN 1"/>
    <property type="match status" value="1"/>
</dbReference>
<dbReference type="PaxDb" id="35128-Thaps23486"/>
<protein>
    <submittedName>
        <fullName evidence="4">Uncharacterized protein</fullName>
    </submittedName>
</protein>
<dbReference type="GO" id="GO:0031267">
    <property type="term" value="F:small GTPase binding"/>
    <property type="evidence" value="ECO:0000318"/>
    <property type="project" value="GO_Central"/>
</dbReference>
<dbReference type="AlphaFoldDB" id="B5YN46"/>
<keyword evidence="5" id="KW-1185">Reference proteome</keyword>
<dbReference type="InterPro" id="IPR001611">
    <property type="entry name" value="Leu-rich_rpt"/>
</dbReference>
<dbReference type="PANTHER" id="PTHR24113:SF12">
    <property type="entry name" value="RAN GTPASE-ACTIVATING PROTEIN 1"/>
    <property type="match status" value="1"/>
</dbReference>
<dbReference type="InterPro" id="IPR032675">
    <property type="entry name" value="LRR_dom_sf"/>
</dbReference>
<dbReference type="GO" id="GO:0005634">
    <property type="term" value="C:nucleus"/>
    <property type="evidence" value="ECO:0000318"/>
    <property type="project" value="GO_Central"/>
</dbReference>
<dbReference type="KEGG" id="tps:THAPS_23486"/>
<dbReference type="Gene3D" id="3.80.10.10">
    <property type="entry name" value="Ribonuclease Inhibitor"/>
    <property type="match status" value="1"/>
</dbReference>
<dbReference type="EMBL" id="CP001160">
    <property type="protein sequence ID" value="ACI64573.1"/>
    <property type="molecule type" value="Genomic_DNA"/>
</dbReference>
<dbReference type="Proteomes" id="UP000001449">
    <property type="component" value="Chromosome 7"/>
</dbReference>